<name>A0A8J8P0Y0_HALGN</name>
<evidence type="ECO:0000313" key="1">
    <source>
        <dbReference type="EMBL" id="TNV83784.1"/>
    </source>
</evidence>
<reference evidence="1" key="1">
    <citation type="submission" date="2019-06" db="EMBL/GenBank/DDBJ databases">
        <authorList>
            <person name="Zheng W."/>
        </authorList>
    </citation>
    <scope>NUCLEOTIDE SEQUENCE</scope>
    <source>
        <strain evidence="1">QDHG01</strain>
    </source>
</reference>
<proteinExistence type="predicted"/>
<keyword evidence="2" id="KW-1185">Reference proteome</keyword>
<accession>A0A8J8P0Y0</accession>
<evidence type="ECO:0000313" key="2">
    <source>
        <dbReference type="Proteomes" id="UP000785679"/>
    </source>
</evidence>
<sequence length="378" mass="44215">MMKFSQRITIKLFSKEKLFQKQQLKNLEKLSEYLDWSLYQLKFQDEYSPSQVSIWLKGNIQCLTIPFSRGDLQSRLQVERLLKLGLRHFFLFLDHSEQLNSVILSDLSLGNYQEELESKKITKYNNKTKCNSIFALARSKVTKLKFIKCKLDGNFATHCPKVYPSIKTLIFDQCYFLDNASYGQFKNLIDLRIIDTNVYRKPNEKENKIFNICTSKGVTSQILENLILNGLDIQGTQPIKQSLKVLKVDISIGKCFEKDSQNIWKLISQIQTCKLRDHHTKFKFSMIKYILKSTDDNTVDLPPINLEISYLQVTKKSMELIDKPIENTLKTLAERNGLIINKYEEIIATDHRYVIHVKLKEVEKRSLILIIHNKIIFS</sequence>
<dbReference type="AlphaFoldDB" id="A0A8J8P0Y0"/>
<organism evidence="1 2">
    <name type="scientific">Halteria grandinella</name>
    <dbReference type="NCBI Taxonomy" id="5974"/>
    <lineage>
        <taxon>Eukaryota</taxon>
        <taxon>Sar</taxon>
        <taxon>Alveolata</taxon>
        <taxon>Ciliophora</taxon>
        <taxon>Intramacronucleata</taxon>
        <taxon>Spirotrichea</taxon>
        <taxon>Stichotrichia</taxon>
        <taxon>Sporadotrichida</taxon>
        <taxon>Halteriidae</taxon>
        <taxon>Halteria</taxon>
    </lineage>
</organism>
<comment type="caution">
    <text evidence="1">The sequence shown here is derived from an EMBL/GenBank/DDBJ whole genome shotgun (WGS) entry which is preliminary data.</text>
</comment>
<protein>
    <submittedName>
        <fullName evidence="1">Uncharacterized protein</fullName>
    </submittedName>
</protein>
<dbReference type="EMBL" id="RRYP01003454">
    <property type="protein sequence ID" value="TNV83784.1"/>
    <property type="molecule type" value="Genomic_DNA"/>
</dbReference>
<gene>
    <name evidence="1" type="ORF">FGO68_gene2498</name>
</gene>
<dbReference type="Proteomes" id="UP000785679">
    <property type="component" value="Unassembled WGS sequence"/>
</dbReference>